<sequence>MNRVFLIGNGFDLAHGMPTSFDDFVKDLIRSRIDHGVDSESQLVQISLPDQVDEGVKITSKEIDFTKPINDITNEIRVKSLFKISNLHLPEFLELKLRNSIKFEYPNKFFATVLSNTSVNNWVEFEHNYYKHFLKIFKGHYKKEEFRIKAIHSLNEQFNQVKVEFSNYIAKVNQSAPKQKSVSLQSLFLSKKIKGKVTSIDDMTYEHHEVSEVLILNFNYTDTVRRYSLPEFDTAGKMITQAQVIDIHGEAGNPNNPIIFGYGDEMQEHYSQIEALNDDKALEHFKSIHYSRTENYHQLESFLKKGSYWVDIIGHSCGLSDRVLLKEIFEPNNCKGITIRHHDGKGNGSGELHHREIFTHIARCFSPENKSKVRSKVIPFRVENRCPQLTGSVS</sequence>
<evidence type="ECO:0000313" key="1">
    <source>
        <dbReference type="EMBL" id="OEK06578.1"/>
    </source>
</evidence>
<comment type="caution">
    <text evidence="1">The sequence shown here is derived from an EMBL/GenBank/DDBJ whole genome shotgun (WGS) entry which is preliminary data.</text>
</comment>
<evidence type="ECO:0000313" key="2">
    <source>
        <dbReference type="Proteomes" id="UP000095552"/>
    </source>
</evidence>
<accession>A0A1E5T5F6</accession>
<dbReference type="Proteomes" id="UP000095552">
    <property type="component" value="Unassembled WGS sequence"/>
</dbReference>
<dbReference type="AlphaFoldDB" id="A0A1E5T5F6"/>
<gene>
    <name evidence="1" type="ORF">BFP71_02585</name>
</gene>
<reference evidence="1 2" key="1">
    <citation type="submission" date="2016-08" db="EMBL/GenBank/DDBJ databases">
        <title>Draft genome of Fabibacter sp. strain SK-8.</title>
        <authorList>
            <person name="Wong S.-K."/>
            <person name="Hamasaki K."/>
            <person name="Yoshizawa S."/>
        </authorList>
    </citation>
    <scope>NUCLEOTIDE SEQUENCE [LARGE SCALE GENOMIC DNA]</scope>
    <source>
        <strain evidence="1 2">SK-8</strain>
    </source>
</reference>
<proteinExistence type="predicted"/>
<dbReference type="RefSeq" id="WP_069833890.1">
    <property type="nucleotide sequence ID" value="NZ_MDGQ01000003.1"/>
</dbReference>
<dbReference type="InterPro" id="IPR025935">
    <property type="entry name" value="AbiH"/>
</dbReference>
<organism evidence="1 2">
    <name type="scientific">Roseivirga misakiensis</name>
    <dbReference type="NCBI Taxonomy" id="1563681"/>
    <lineage>
        <taxon>Bacteria</taxon>
        <taxon>Pseudomonadati</taxon>
        <taxon>Bacteroidota</taxon>
        <taxon>Cytophagia</taxon>
        <taxon>Cytophagales</taxon>
        <taxon>Roseivirgaceae</taxon>
        <taxon>Roseivirga</taxon>
    </lineage>
</organism>
<protein>
    <recommendedName>
        <fullName evidence="3">Bacteriophage abortive infection AbiH</fullName>
    </recommendedName>
</protein>
<dbReference type="OrthoDB" id="5903604at2"/>
<keyword evidence="2" id="KW-1185">Reference proteome</keyword>
<dbReference type="Pfam" id="PF14253">
    <property type="entry name" value="AbiH"/>
    <property type="match status" value="1"/>
</dbReference>
<dbReference type="EMBL" id="MDGQ01000003">
    <property type="protein sequence ID" value="OEK06578.1"/>
    <property type="molecule type" value="Genomic_DNA"/>
</dbReference>
<evidence type="ECO:0008006" key="3">
    <source>
        <dbReference type="Google" id="ProtNLM"/>
    </source>
</evidence>
<name>A0A1E5T5F6_9BACT</name>